<sequence>MKSPKKKVLKSHLLLKYQKKKSFQLRKRSLKSPKKKVLKSHLLLKYQKKKSFQLRKK</sequence>
<accession>A0A0F0CVC7</accession>
<evidence type="ECO:0000313" key="2">
    <source>
        <dbReference type="Proteomes" id="UP000033428"/>
    </source>
</evidence>
<keyword evidence="2" id="KW-1185">Reference proteome</keyword>
<organism evidence="1 2">
    <name type="scientific">Candidatus Omnitrophus magneticus</name>
    <dbReference type="NCBI Taxonomy" id="1609969"/>
    <lineage>
        <taxon>Bacteria</taxon>
        <taxon>Pseudomonadati</taxon>
        <taxon>Candidatus Omnitrophota</taxon>
        <taxon>Candidatus Omnitrophus</taxon>
    </lineage>
</organism>
<name>A0A0F0CVC7_9BACT</name>
<protein>
    <submittedName>
        <fullName evidence="1">Uncharacterized protein</fullName>
    </submittedName>
</protein>
<dbReference type="AlphaFoldDB" id="A0A0F0CVC7"/>
<reference evidence="1 2" key="1">
    <citation type="submission" date="2015-02" db="EMBL/GenBank/DDBJ databases">
        <title>Single-cell genomics of uncultivated deep-branching MTB reveals a conserved set of magnetosome genes.</title>
        <authorList>
            <person name="Kolinko S."/>
            <person name="Richter M."/>
            <person name="Glockner F.O."/>
            <person name="Brachmann A."/>
            <person name="Schuler D."/>
        </authorList>
    </citation>
    <scope>NUCLEOTIDE SEQUENCE [LARGE SCALE GENOMIC DNA]</scope>
    <source>
        <strain evidence="1">SKK-01</strain>
    </source>
</reference>
<comment type="caution">
    <text evidence="1">The sequence shown here is derived from an EMBL/GenBank/DDBJ whole genome shotgun (WGS) entry which is preliminary data.</text>
</comment>
<dbReference type="EMBL" id="JYNY01000134">
    <property type="protein sequence ID" value="KJJ85511.1"/>
    <property type="molecule type" value="Genomic_DNA"/>
</dbReference>
<evidence type="ECO:0000313" key="1">
    <source>
        <dbReference type="EMBL" id="KJJ85511.1"/>
    </source>
</evidence>
<gene>
    <name evidence="1" type="ORF">OMAG_000620</name>
</gene>
<dbReference type="Proteomes" id="UP000033428">
    <property type="component" value="Unassembled WGS sequence"/>
</dbReference>
<proteinExistence type="predicted"/>